<proteinExistence type="predicted"/>
<name>A0A0D1BQ94_CLOBO</name>
<protein>
    <recommendedName>
        <fullName evidence="3">DUF3383 family protein</fullName>
    </recommendedName>
</protein>
<evidence type="ECO:0008006" key="3">
    <source>
        <dbReference type="Google" id="ProtNLM"/>
    </source>
</evidence>
<dbReference type="Pfam" id="PF11863">
    <property type="entry name" value="DUF3383"/>
    <property type="match status" value="1"/>
</dbReference>
<dbReference type="HOGENOM" id="CLU_031174_1_0_9"/>
<evidence type="ECO:0000313" key="1">
    <source>
        <dbReference type="EMBL" id="KIS22017.1"/>
    </source>
</evidence>
<dbReference type="RefSeq" id="WP_041349213.1">
    <property type="nucleotide sequence ID" value="NZ_JXSU01000008.1"/>
</dbReference>
<accession>A0A0D1BQ94</accession>
<dbReference type="AlphaFoldDB" id="A0A0D1BQ94"/>
<dbReference type="PATRIC" id="fig|1379739.3.peg.3620"/>
<sequence length="368" mass="39956">MTLPLSDAVDVSVSVGPVSAVRTNFNLGLIVGPSTIIDPSDRVKTYNKIGDMTADGWKGTEPEYLAAQIYFSQIPKPTKVAIGVWDKKSEETAVQAMTACREKNSEWYLGYICGVNKEEIIEVAKYIDSATPASTYAYTTSDSEVLENKPGNVVETLNKSGVHRTLGQYSNTEHAVMAIVGYAMAANTQTAGSAYTLKFKPEVGVTPEDLTSTQVTILKNNNCNVYINRGSVYNLFENGVMANGTPFDEVLNLDILTNNIQSAVINGLQTSAKIPQTDPGMDNLLNHITAPLEKARNIGFIAPGIWNTAPILSIKTGDTLPRGYVILADTIDSQSQSDREARKSPPVYILVKLAGSMEFVSIRVYVNR</sequence>
<dbReference type="Proteomes" id="UP000032250">
    <property type="component" value="Unassembled WGS sequence"/>
</dbReference>
<dbReference type="OrthoDB" id="5465420at2"/>
<dbReference type="InterPro" id="IPR021808">
    <property type="entry name" value="DUF3383"/>
</dbReference>
<evidence type="ECO:0000313" key="2">
    <source>
        <dbReference type="Proteomes" id="UP000032250"/>
    </source>
</evidence>
<dbReference type="EMBL" id="JXSU01000008">
    <property type="protein sequence ID" value="KIS22017.1"/>
    <property type="molecule type" value="Genomic_DNA"/>
</dbReference>
<gene>
    <name evidence="1" type="ORF">N495_16130</name>
</gene>
<reference evidence="1 2" key="1">
    <citation type="submission" date="2014-06" db="EMBL/GenBank/DDBJ databases">
        <title>Genome characterization of distinct group I Clostridium botulinum lineages.</title>
        <authorList>
            <person name="Giordani F."/>
            <person name="Anselmo A."/>
            <person name="Fillo S."/>
            <person name="Palozzi A.M."/>
            <person name="Fortunato A."/>
            <person name="Gentile B."/>
            <person name="Ciammaruconi A."/>
            <person name="Anniballi F."/>
            <person name="De Medici D."/>
            <person name="Lista F."/>
        </authorList>
    </citation>
    <scope>NUCLEOTIDE SEQUENCE [LARGE SCALE GENOMIC DNA]</scope>
    <source>
        <strain evidence="1 2">B2 450</strain>
    </source>
</reference>
<comment type="caution">
    <text evidence="1">The sequence shown here is derived from an EMBL/GenBank/DDBJ whole genome shotgun (WGS) entry which is preliminary data.</text>
</comment>
<organism evidence="1 2">
    <name type="scientific">Clostridium botulinum B2 450</name>
    <dbReference type="NCBI Taxonomy" id="1379739"/>
    <lineage>
        <taxon>Bacteria</taxon>
        <taxon>Bacillati</taxon>
        <taxon>Bacillota</taxon>
        <taxon>Clostridia</taxon>
        <taxon>Eubacteriales</taxon>
        <taxon>Clostridiaceae</taxon>
        <taxon>Clostridium</taxon>
    </lineage>
</organism>